<reference evidence="1 2" key="1">
    <citation type="submission" date="2017-12" db="EMBL/GenBank/DDBJ databases">
        <authorList>
            <person name="Pombert J.-F."/>
            <person name="Haag K.L."/>
            <person name="Ebert D."/>
        </authorList>
    </citation>
    <scope>NUCLEOTIDE SEQUENCE [LARGE SCALE GENOMIC DNA]</scope>
    <source>
        <strain evidence="1">IL-G-3</strain>
    </source>
</reference>
<proteinExistence type="predicted"/>
<name>A0A4Q9LZW4_9MICR</name>
<dbReference type="Proteomes" id="UP000292282">
    <property type="component" value="Unassembled WGS sequence"/>
</dbReference>
<gene>
    <name evidence="1" type="ORF">CWI38_0473p0040</name>
</gene>
<organism evidence="1 2">
    <name type="scientific">Hamiltosporidium tvaerminnensis</name>
    <dbReference type="NCBI Taxonomy" id="1176355"/>
    <lineage>
        <taxon>Eukaryota</taxon>
        <taxon>Fungi</taxon>
        <taxon>Fungi incertae sedis</taxon>
        <taxon>Microsporidia</taxon>
        <taxon>Dubosqiidae</taxon>
        <taxon>Hamiltosporidium</taxon>
    </lineage>
</organism>
<keyword evidence="2" id="KW-1185">Reference proteome</keyword>
<evidence type="ECO:0000313" key="1">
    <source>
        <dbReference type="EMBL" id="TBU13305.1"/>
    </source>
</evidence>
<dbReference type="AlphaFoldDB" id="A0A4Q9LZW4"/>
<sequence length="284" mass="34588">MGFKTNDNHIENLIMDFYNEKLLEFNFLQISKYEYINILIFKNIKRLVLEEIKIIEKNENVRFTYRNNSIMILEVIYPEISSKSIIYDYIDMLDELKNLRLQFENKLAKNYILSQFKNRNKKMLINFLFSDHSISKYDILELSFLTEVDCKFNQIESLTFKYCIFSTPDKESIRCKNLEYIKFHRCKFDNINFSNLFCKDIRYKIKKFYMNESQLTDKDLIWLCSLRCLVYMSFFDSIIPYNALLKFKKSDFANPTNLKLNLFQYKNRSKYKNHIYEEFGLIDR</sequence>
<protein>
    <submittedName>
        <fullName evidence="1">Uncharacterized protein</fullName>
    </submittedName>
</protein>
<comment type="caution">
    <text evidence="1">The sequence shown here is derived from an EMBL/GenBank/DDBJ whole genome shotgun (WGS) entry which is preliminary data.</text>
</comment>
<evidence type="ECO:0000313" key="2">
    <source>
        <dbReference type="Proteomes" id="UP000292282"/>
    </source>
</evidence>
<dbReference type="EMBL" id="PITK01000473">
    <property type="protein sequence ID" value="TBU13305.1"/>
    <property type="molecule type" value="Genomic_DNA"/>
</dbReference>
<accession>A0A4Q9LZW4</accession>
<dbReference type="VEuPathDB" id="MicrosporidiaDB:CWI38_0473p0040"/>